<dbReference type="EMBL" id="JAJSOW010000101">
    <property type="protein sequence ID" value="KAI9182181.1"/>
    <property type="molecule type" value="Genomic_DNA"/>
</dbReference>
<organism evidence="2 3">
    <name type="scientific">Acer negundo</name>
    <name type="common">Box elder</name>
    <dbReference type="NCBI Taxonomy" id="4023"/>
    <lineage>
        <taxon>Eukaryota</taxon>
        <taxon>Viridiplantae</taxon>
        <taxon>Streptophyta</taxon>
        <taxon>Embryophyta</taxon>
        <taxon>Tracheophyta</taxon>
        <taxon>Spermatophyta</taxon>
        <taxon>Magnoliopsida</taxon>
        <taxon>eudicotyledons</taxon>
        <taxon>Gunneridae</taxon>
        <taxon>Pentapetalae</taxon>
        <taxon>rosids</taxon>
        <taxon>malvids</taxon>
        <taxon>Sapindales</taxon>
        <taxon>Sapindaceae</taxon>
        <taxon>Hippocastanoideae</taxon>
        <taxon>Acereae</taxon>
        <taxon>Acer</taxon>
    </lineage>
</organism>
<keyword evidence="3" id="KW-1185">Reference proteome</keyword>
<feature type="region of interest" description="Disordered" evidence="1">
    <location>
        <begin position="35"/>
        <end position="59"/>
    </location>
</feature>
<evidence type="ECO:0000313" key="2">
    <source>
        <dbReference type="EMBL" id="KAI9182181.1"/>
    </source>
</evidence>
<dbReference type="AlphaFoldDB" id="A0AAD5NTW0"/>
<evidence type="ECO:0000256" key="1">
    <source>
        <dbReference type="SAM" id="MobiDB-lite"/>
    </source>
</evidence>
<reference evidence="2" key="2">
    <citation type="submission" date="2023-02" db="EMBL/GenBank/DDBJ databases">
        <authorList>
            <person name="Swenson N.G."/>
            <person name="Wegrzyn J.L."/>
            <person name="Mcevoy S.L."/>
        </authorList>
    </citation>
    <scope>NUCLEOTIDE SEQUENCE</scope>
    <source>
        <strain evidence="2">91603</strain>
        <tissue evidence="2">Leaf</tissue>
    </source>
</reference>
<dbReference type="Proteomes" id="UP001064489">
    <property type="component" value="Chromosome 4"/>
</dbReference>
<feature type="compositionally biased region" description="Low complexity" evidence="1">
    <location>
        <begin position="42"/>
        <end position="57"/>
    </location>
</feature>
<sequence length="110" mass="12004">MLSEEDVERVIKADIQSWNDKDRRMHLVEKDLIEATDPFGKSTSSSSQQTRAQSKTTVDVRVEDATADQAKHTNESQVIATSTGFVPKVVIQTGQGSTNQAAAVNKETSP</sequence>
<accession>A0AAD5NTW0</accession>
<proteinExistence type="predicted"/>
<gene>
    <name evidence="2" type="ORF">LWI28_022866</name>
</gene>
<name>A0AAD5NTW0_ACENE</name>
<reference evidence="2" key="1">
    <citation type="journal article" date="2022" name="Plant J.">
        <title>Strategies of tolerance reflected in two North American maple genomes.</title>
        <authorList>
            <person name="McEvoy S.L."/>
            <person name="Sezen U.U."/>
            <person name="Trouern-Trend A."/>
            <person name="McMahon S.M."/>
            <person name="Schaberg P.G."/>
            <person name="Yang J."/>
            <person name="Wegrzyn J.L."/>
            <person name="Swenson N.G."/>
        </authorList>
    </citation>
    <scope>NUCLEOTIDE SEQUENCE</scope>
    <source>
        <strain evidence="2">91603</strain>
    </source>
</reference>
<comment type="caution">
    <text evidence="2">The sequence shown here is derived from an EMBL/GenBank/DDBJ whole genome shotgun (WGS) entry which is preliminary data.</text>
</comment>
<protein>
    <submittedName>
        <fullName evidence="2">Uncharacterized protein</fullName>
    </submittedName>
</protein>
<evidence type="ECO:0000313" key="3">
    <source>
        <dbReference type="Proteomes" id="UP001064489"/>
    </source>
</evidence>